<proteinExistence type="predicted"/>
<dbReference type="OrthoDB" id="948250at2"/>
<evidence type="ECO:0000313" key="2">
    <source>
        <dbReference type="EMBL" id="OXL15055.1"/>
    </source>
</evidence>
<dbReference type="PROSITE" id="PS51186">
    <property type="entry name" value="GNAT"/>
    <property type="match status" value="1"/>
</dbReference>
<dbReference type="Pfam" id="PF00583">
    <property type="entry name" value="Acetyltransf_1"/>
    <property type="match status" value="1"/>
</dbReference>
<reference evidence="2 3" key="1">
    <citation type="submission" date="2017-06" db="EMBL/GenBank/DDBJ databases">
        <title>Reclassification of a Polynucleobacter cosmopolitanus strain isolated from tropical Lake Victoria as Polynucleobacter victoriensis comb. nov.</title>
        <authorList>
            <person name="Hahn M.W."/>
        </authorList>
    </citation>
    <scope>NUCLEOTIDE SEQUENCE [LARGE SCALE GENOMIC DNA]</scope>
    <source>
        <strain evidence="2 3">MWH-MoIso2</strain>
    </source>
</reference>
<name>A0A229FST2_9BURK</name>
<accession>A0A229FST2</accession>
<dbReference type="EMBL" id="NJGG01000002">
    <property type="protein sequence ID" value="OXL15055.1"/>
    <property type="molecule type" value="Genomic_DNA"/>
</dbReference>
<dbReference type="InterPro" id="IPR000182">
    <property type="entry name" value="GNAT_dom"/>
</dbReference>
<dbReference type="SUPFAM" id="SSF55729">
    <property type="entry name" value="Acyl-CoA N-acyltransferases (Nat)"/>
    <property type="match status" value="1"/>
</dbReference>
<dbReference type="InterPro" id="IPR016181">
    <property type="entry name" value="Acyl_CoA_acyltransferase"/>
</dbReference>
<evidence type="ECO:0000313" key="3">
    <source>
        <dbReference type="Proteomes" id="UP000215188"/>
    </source>
</evidence>
<gene>
    <name evidence="2" type="ORF">AOC33_07010</name>
</gene>
<comment type="caution">
    <text evidence="2">The sequence shown here is derived from an EMBL/GenBank/DDBJ whole genome shotgun (WGS) entry which is preliminary data.</text>
</comment>
<dbReference type="Gene3D" id="3.40.630.30">
    <property type="match status" value="1"/>
</dbReference>
<keyword evidence="3" id="KW-1185">Reference proteome</keyword>
<feature type="domain" description="N-acetyltransferase" evidence="1">
    <location>
        <begin position="17"/>
        <end position="163"/>
    </location>
</feature>
<dbReference type="CDD" id="cd04301">
    <property type="entry name" value="NAT_SF"/>
    <property type="match status" value="1"/>
</dbReference>
<organism evidence="2 3">
    <name type="scientific">Polynucleobacter cosmopolitanus</name>
    <dbReference type="NCBI Taxonomy" id="351345"/>
    <lineage>
        <taxon>Bacteria</taxon>
        <taxon>Pseudomonadati</taxon>
        <taxon>Pseudomonadota</taxon>
        <taxon>Betaproteobacteria</taxon>
        <taxon>Burkholderiales</taxon>
        <taxon>Burkholderiaceae</taxon>
        <taxon>Polynucleobacter</taxon>
    </lineage>
</organism>
<sequence>MTNTFFLPSSRWYEYGDWLKNLDQETLTSYFGLVTKNLVIDSLIDKMILSKEHHYLLIAAKDGQWVGITHIAINNKDVEFGLIVTPNHRQRGIASLMLDECINWARNRNFDFLFMHCVNQNIAIKQLCEKYQLIPKNMMGDAEVKFKLPPPNIQTFIKEALFRQMKFYHLITN</sequence>
<protein>
    <recommendedName>
        <fullName evidence="1">N-acetyltransferase domain-containing protein</fullName>
    </recommendedName>
</protein>
<evidence type="ECO:0000259" key="1">
    <source>
        <dbReference type="PROSITE" id="PS51186"/>
    </source>
</evidence>
<dbReference type="GO" id="GO:0016747">
    <property type="term" value="F:acyltransferase activity, transferring groups other than amino-acyl groups"/>
    <property type="evidence" value="ECO:0007669"/>
    <property type="project" value="InterPro"/>
</dbReference>
<dbReference type="AlphaFoldDB" id="A0A229FST2"/>
<dbReference type="RefSeq" id="WP_089516158.1">
    <property type="nucleotide sequence ID" value="NZ_NJGG01000002.1"/>
</dbReference>
<dbReference type="Proteomes" id="UP000215188">
    <property type="component" value="Unassembled WGS sequence"/>
</dbReference>